<evidence type="ECO:0000313" key="4">
    <source>
        <dbReference type="Proteomes" id="UP000464954"/>
    </source>
</evidence>
<feature type="domain" description="PA14" evidence="2">
    <location>
        <begin position="169"/>
        <end position="333"/>
    </location>
</feature>
<name>A0A6P1M9D9_9BACT</name>
<dbReference type="AlphaFoldDB" id="A0A6P1M9D9"/>
<evidence type="ECO:0000313" key="3">
    <source>
        <dbReference type="EMBL" id="QHI70517.1"/>
    </source>
</evidence>
<evidence type="ECO:0000259" key="2">
    <source>
        <dbReference type="PROSITE" id="PS51820"/>
    </source>
</evidence>
<reference evidence="3 4" key="1">
    <citation type="submission" date="2020-01" db="EMBL/GenBank/DDBJ databases">
        <title>Ponticoccus aerotolerans gen. nov., sp. nov., an anaerobic bacterium and proposal of Ponticoccusceae fam. nov., Ponticoccusles ord. nov. and Ponticoccuse classis nov. in the phylum Kiritimatiellaeota.</title>
        <authorList>
            <person name="Zhou L.Y."/>
            <person name="Du Z.J."/>
        </authorList>
    </citation>
    <scope>NUCLEOTIDE SEQUENCE [LARGE SCALE GENOMIC DNA]</scope>
    <source>
        <strain evidence="3 4">S-5007</strain>
    </source>
</reference>
<dbReference type="KEGG" id="taer:GT409_14075"/>
<keyword evidence="1" id="KW-0472">Membrane</keyword>
<gene>
    <name evidence="3" type="ORF">GT409_14075</name>
</gene>
<proteinExistence type="predicted"/>
<dbReference type="InterPro" id="IPR037524">
    <property type="entry name" value="PA14/GLEYA"/>
</dbReference>
<organism evidence="3 4">
    <name type="scientific">Tichowtungia aerotolerans</name>
    <dbReference type="NCBI Taxonomy" id="2697043"/>
    <lineage>
        <taxon>Bacteria</taxon>
        <taxon>Pseudomonadati</taxon>
        <taxon>Kiritimatiellota</taxon>
        <taxon>Tichowtungiia</taxon>
        <taxon>Tichowtungiales</taxon>
        <taxon>Tichowtungiaceae</taxon>
        <taxon>Tichowtungia</taxon>
    </lineage>
</organism>
<dbReference type="EMBL" id="CP047593">
    <property type="protein sequence ID" value="QHI70517.1"/>
    <property type="molecule type" value="Genomic_DNA"/>
</dbReference>
<evidence type="ECO:0000256" key="1">
    <source>
        <dbReference type="SAM" id="Phobius"/>
    </source>
</evidence>
<accession>A0A6P1M9D9</accession>
<keyword evidence="1" id="KW-0812">Transmembrane</keyword>
<feature type="transmembrane region" description="Helical" evidence="1">
    <location>
        <begin position="20"/>
        <end position="42"/>
    </location>
</feature>
<dbReference type="RefSeq" id="WP_160629693.1">
    <property type="nucleotide sequence ID" value="NZ_CP047593.1"/>
</dbReference>
<dbReference type="Proteomes" id="UP000464954">
    <property type="component" value="Chromosome"/>
</dbReference>
<protein>
    <recommendedName>
        <fullName evidence="2">PA14 domain-containing protein</fullName>
    </recommendedName>
</protein>
<dbReference type="PROSITE" id="PS51820">
    <property type="entry name" value="PA14"/>
    <property type="match status" value="1"/>
</dbReference>
<keyword evidence="1" id="KW-1133">Transmembrane helix</keyword>
<sequence length="370" mass="41130">MKRLVKRTKGLIKGAPTAVLVSIGIHAAILLLAGGMVVFTVVKKMEQKFEPPPPVERKTVELKKPKVKVKKRARPKASQRISSRNIQGMSNIQLPETSRISEGLGGGVGGFEMMPDPADMSLFGGKSSLSIGNDFEGTFYALTLDRSGKRNSQSVGDEYYREIGRFLDSGWNPRSFSMYYRAPQKLYTTFFYIPMTASEFVPRSFGIPDEVYTLNWMAHYKGKFAAKESGTYRFWGRGENVCVIRVNGEVVLTGGHVLAAALMSDWRGSAEEHRKYWRGHGPMGVGDWFELEAGVPADFEIVFGDTGGAWTQCTVTIQKKGEIYPKNRDGAPILPVFRTAEIPQHLIDEITYSMIEGEADLTGGQLFNVY</sequence>
<keyword evidence="4" id="KW-1185">Reference proteome</keyword>